<evidence type="ECO:0000256" key="1">
    <source>
        <dbReference type="ARBA" id="ARBA00009374"/>
    </source>
</evidence>
<evidence type="ECO:0000256" key="2">
    <source>
        <dbReference type="ARBA" id="ARBA00022723"/>
    </source>
</evidence>
<dbReference type="Proteomes" id="UP000652761">
    <property type="component" value="Unassembled WGS sequence"/>
</dbReference>
<evidence type="ECO:0000313" key="6">
    <source>
        <dbReference type="EMBL" id="MQL96187.1"/>
    </source>
</evidence>
<reference evidence="6" key="1">
    <citation type="submission" date="2017-07" db="EMBL/GenBank/DDBJ databases">
        <title>Taro Niue Genome Assembly and Annotation.</title>
        <authorList>
            <person name="Atibalentja N."/>
            <person name="Keating K."/>
            <person name="Fields C.J."/>
        </authorList>
    </citation>
    <scope>NUCLEOTIDE SEQUENCE</scope>
    <source>
        <strain evidence="6">Niue_2</strain>
        <tissue evidence="6">Leaf</tissue>
    </source>
</reference>
<protein>
    <recommendedName>
        <fullName evidence="5">FLZ-type domain-containing protein</fullName>
    </recommendedName>
</protein>
<dbReference type="PANTHER" id="PTHR46057">
    <property type="entry name" value="FCS-LIKE ZINC FINGER 1-RELATED"/>
    <property type="match status" value="1"/>
</dbReference>
<evidence type="ECO:0000313" key="7">
    <source>
        <dbReference type="Proteomes" id="UP000652761"/>
    </source>
</evidence>
<dbReference type="GO" id="GO:0046872">
    <property type="term" value="F:metal ion binding"/>
    <property type="evidence" value="ECO:0007669"/>
    <property type="project" value="UniProtKB-KW"/>
</dbReference>
<keyword evidence="7" id="KW-1185">Reference proteome</keyword>
<comment type="similarity">
    <text evidence="1">Belongs to the FLZ family.</text>
</comment>
<comment type="caution">
    <text evidence="6">The sequence shown here is derived from an EMBL/GenBank/DDBJ whole genome shotgun (WGS) entry which is preliminary data.</text>
</comment>
<feature type="region of interest" description="Disordered" evidence="4">
    <location>
        <begin position="91"/>
        <end position="134"/>
    </location>
</feature>
<dbReference type="Pfam" id="PF04570">
    <property type="entry name" value="zf-FLZ"/>
    <property type="match status" value="1"/>
</dbReference>
<dbReference type="EMBL" id="NMUH01001885">
    <property type="protein sequence ID" value="MQL96187.1"/>
    <property type="molecule type" value="Genomic_DNA"/>
</dbReference>
<dbReference type="PROSITE" id="PS51795">
    <property type="entry name" value="ZF_FLZ"/>
    <property type="match status" value="1"/>
</dbReference>
<dbReference type="InterPro" id="IPR044533">
    <property type="entry name" value="FLZ1/2/3"/>
</dbReference>
<name>A0A843VPE1_COLES</name>
<dbReference type="AlphaFoldDB" id="A0A843VPE1"/>
<sequence length="134" mass="14823">MADARAALSSPSIRRRASYRARPTPPRPSPAGEATSYRQPPWEDETRHFLDACSLCHVPLRASRDVFMYKGDVPFCSEECREEQIALDEVVERDDSSRRPLCRQPTAPASLKQATTTVTGGSLRSPDSEAVMAS</sequence>
<organism evidence="6 7">
    <name type="scientific">Colocasia esculenta</name>
    <name type="common">Wild taro</name>
    <name type="synonym">Arum esculentum</name>
    <dbReference type="NCBI Taxonomy" id="4460"/>
    <lineage>
        <taxon>Eukaryota</taxon>
        <taxon>Viridiplantae</taxon>
        <taxon>Streptophyta</taxon>
        <taxon>Embryophyta</taxon>
        <taxon>Tracheophyta</taxon>
        <taxon>Spermatophyta</taxon>
        <taxon>Magnoliopsida</taxon>
        <taxon>Liliopsida</taxon>
        <taxon>Araceae</taxon>
        <taxon>Aroideae</taxon>
        <taxon>Colocasieae</taxon>
        <taxon>Colocasia</taxon>
    </lineage>
</organism>
<feature type="compositionally biased region" description="Polar residues" evidence="4">
    <location>
        <begin position="112"/>
        <end position="122"/>
    </location>
</feature>
<feature type="region of interest" description="Disordered" evidence="4">
    <location>
        <begin position="1"/>
        <end position="42"/>
    </location>
</feature>
<dbReference type="InterPro" id="IPR007650">
    <property type="entry name" value="Zf-FLZ_dom"/>
</dbReference>
<evidence type="ECO:0000259" key="5">
    <source>
        <dbReference type="PROSITE" id="PS51795"/>
    </source>
</evidence>
<feature type="zinc finger region" description="FLZ-type" evidence="3">
    <location>
        <begin position="48"/>
        <end position="92"/>
    </location>
</feature>
<evidence type="ECO:0000256" key="3">
    <source>
        <dbReference type="PROSITE-ProRule" id="PRU01131"/>
    </source>
</evidence>
<dbReference type="OrthoDB" id="1916924at2759"/>
<evidence type="ECO:0000256" key="4">
    <source>
        <dbReference type="SAM" id="MobiDB-lite"/>
    </source>
</evidence>
<gene>
    <name evidence="6" type="ORF">Taro_028861</name>
</gene>
<dbReference type="PANTHER" id="PTHR46057:SF9">
    <property type="entry name" value="FCS-LIKE ZINC FINGER 1"/>
    <property type="match status" value="1"/>
</dbReference>
<feature type="domain" description="FLZ-type" evidence="5">
    <location>
        <begin position="48"/>
        <end position="92"/>
    </location>
</feature>
<keyword evidence="2" id="KW-0479">Metal-binding</keyword>
<proteinExistence type="inferred from homology"/>
<accession>A0A843VPE1</accession>